<sequence>MNPGQFEALPIHWFYVGTAILMILCYELGCQIGLRLQSRQEEETQTSLGTLVGGLLGMLAFVLAFTFSMALSQHDHRKQNVLEEANAIGTAYLRTDLIDTRHGMEVKRLLKNYVDIRLKAALSGKDIDIAVKKSVEIHDLLWEQVAEAALEAPTTNTSLMVQATNEVIDMHEKRVTVALHNRIPRSVWVALAAITALTMLTLGTQIGLTGKRRIITVVPLPLAFAVLITLVVDLNRPQSGLITVGQQSMVTLMENMEQATE</sequence>
<evidence type="ECO:0000256" key="1">
    <source>
        <dbReference type="SAM" id="Phobius"/>
    </source>
</evidence>
<dbReference type="RefSeq" id="WP_180143079.1">
    <property type="nucleotide sequence ID" value="NZ_CAADHO010000007.1"/>
</dbReference>
<feature type="transmembrane region" description="Helical" evidence="1">
    <location>
        <begin position="12"/>
        <end position="34"/>
    </location>
</feature>
<keyword evidence="1" id="KW-0472">Membrane</keyword>
<feature type="transmembrane region" description="Helical" evidence="1">
    <location>
        <begin position="214"/>
        <end position="232"/>
    </location>
</feature>
<keyword evidence="1" id="KW-1133">Transmembrane helix</keyword>
<evidence type="ECO:0000313" key="2">
    <source>
        <dbReference type="EMBL" id="VFQ45937.1"/>
    </source>
</evidence>
<name>A0A4U8YR51_9BACT</name>
<dbReference type="AlphaFoldDB" id="A0A4U8YR51"/>
<dbReference type="InterPro" id="IPR025333">
    <property type="entry name" value="DUF4239"/>
</dbReference>
<accession>A0A4U8YR51</accession>
<evidence type="ECO:0008006" key="4">
    <source>
        <dbReference type="Google" id="ProtNLM"/>
    </source>
</evidence>
<feature type="transmembrane region" description="Helical" evidence="1">
    <location>
        <begin position="46"/>
        <end position="71"/>
    </location>
</feature>
<organism evidence="2 3">
    <name type="scientific">Desulfoluna butyratoxydans</name>
    <dbReference type="NCBI Taxonomy" id="231438"/>
    <lineage>
        <taxon>Bacteria</taxon>
        <taxon>Pseudomonadati</taxon>
        <taxon>Thermodesulfobacteriota</taxon>
        <taxon>Desulfobacteria</taxon>
        <taxon>Desulfobacterales</taxon>
        <taxon>Desulfolunaceae</taxon>
        <taxon>Desulfoluna</taxon>
    </lineage>
</organism>
<dbReference type="Pfam" id="PF14023">
    <property type="entry name" value="Bestrophin-like"/>
    <property type="match status" value="1"/>
</dbReference>
<proteinExistence type="predicted"/>
<evidence type="ECO:0000313" key="3">
    <source>
        <dbReference type="Proteomes" id="UP000507962"/>
    </source>
</evidence>
<feature type="transmembrane region" description="Helical" evidence="1">
    <location>
        <begin position="187"/>
        <end position="208"/>
    </location>
</feature>
<reference evidence="2 3" key="1">
    <citation type="submission" date="2019-03" db="EMBL/GenBank/DDBJ databases">
        <authorList>
            <person name="Nijsse B."/>
        </authorList>
    </citation>
    <scope>NUCLEOTIDE SEQUENCE [LARGE SCALE GENOMIC DNA]</scope>
    <source>
        <strain evidence="2">Desulfoluna butyratoxydans MSL71</strain>
    </source>
</reference>
<keyword evidence="1" id="KW-0812">Transmembrane</keyword>
<dbReference type="Proteomes" id="UP000507962">
    <property type="component" value="Unassembled WGS sequence"/>
</dbReference>
<dbReference type="EMBL" id="CAADHO010000007">
    <property type="protein sequence ID" value="VFQ45937.1"/>
    <property type="molecule type" value="Genomic_DNA"/>
</dbReference>
<protein>
    <recommendedName>
        <fullName evidence="4">DUF4239 domain-containing protein</fullName>
    </recommendedName>
</protein>
<keyword evidence="3" id="KW-1185">Reference proteome</keyword>
<gene>
    <name evidence="2" type="ORF">MSL71_36000</name>
</gene>